<comment type="subunit">
    <text evidence="4 11">Heterodimer with ALG13 to form a functional enzyme.</text>
</comment>
<evidence type="ECO:0000256" key="4">
    <source>
        <dbReference type="ARBA" id="ARBA00011335"/>
    </source>
</evidence>
<dbReference type="OrthoDB" id="17098at2759"/>
<sequence length="284" mass="31662">MPMAVKSGSGLSVLIGAVAVVSSIGITSVLALPSWRHLILAYLALFIVLVIFITTRHIQVMSRRRAMRVTTPGARRRAIDYCLFVLGSGGHTKEMLMMMDDGYTNFANFHRRYLLSSGDTMSENHLEQYEADLKTLCDGNDQSSGTYDKCVVARARRVHQPLWSTPFTSLLSILDIFPVLLSAPTNKVGNEVRYPTYIFSNGPATGFFVAMAVYLLKMFYIVPENAMRFIYIESWARISTLSLTGKLLYYTGLADIFLVQHTVVAAKYGVGNAGEMVFNSRRPE</sequence>
<evidence type="ECO:0000256" key="9">
    <source>
        <dbReference type="ARBA" id="ARBA00023136"/>
    </source>
</evidence>
<gene>
    <name evidence="11" type="primary">ALG14</name>
    <name evidence="12" type="ORF">B0T10DRAFT_160136</name>
</gene>
<evidence type="ECO:0000256" key="5">
    <source>
        <dbReference type="ARBA" id="ARBA00017467"/>
    </source>
</evidence>
<feature type="transmembrane region" description="Helical" evidence="11">
    <location>
        <begin position="162"/>
        <end position="183"/>
    </location>
</feature>
<keyword evidence="13" id="KW-1185">Reference proteome</keyword>
<keyword evidence="8 11" id="KW-1133">Transmembrane helix</keyword>
<evidence type="ECO:0000313" key="12">
    <source>
        <dbReference type="EMBL" id="KAH6896580.1"/>
    </source>
</evidence>
<evidence type="ECO:0000256" key="2">
    <source>
        <dbReference type="ARBA" id="ARBA00004590"/>
    </source>
</evidence>
<comment type="function">
    <text evidence="11">Involved in protein N-glycosylation. Essential for the second step of the dolichol-linked oligosaccharide pathway. Anchors the catalytic subunit ALG13 to the ER.</text>
</comment>
<evidence type="ECO:0000313" key="13">
    <source>
        <dbReference type="Proteomes" id="UP000777438"/>
    </source>
</evidence>
<reference evidence="12 13" key="1">
    <citation type="journal article" date="2021" name="Nat. Commun.">
        <title>Genetic determinants of endophytism in the Arabidopsis root mycobiome.</title>
        <authorList>
            <person name="Mesny F."/>
            <person name="Miyauchi S."/>
            <person name="Thiergart T."/>
            <person name="Pickel B."/>
            <person name="Atanasova L."/>
            <person name="Karlsson M."/>
            <person name="Huettel B."/>
            <person name="Barry K.W."/>
            <person name="Haridas S."/>
            <person name="Chen C."/>
            <person name="Bauer D."/>
            <person name="Andreopoulos W."/>
            <person name="Pangilinan J."/>
            <person name="LaButti K."/>
            <person name="Riley R."/>
            <person name="Lipzen A."/>
            <person name="Clum A."/>
            <person name="Drula E."/>
            <person name="Henrissat B."/>
            <person name="Kohler A."/>
            <person name="Grigoriev I.V."/>
            <person name="Martin F.M."/>
            <person name="Hacquard S."/>
        </authorList>
    </citation>
    <scope>NUCLEOTIDE SEQUENCE [LARGE SCALE GENOMIC DNA]</scope>
    <source>
        <strain evidence="12 13">MPI-CAGE-CH-0241</strain>
    </source>
</reference>
<evidence type="ECO:0000256" key="10">
    <source>
        <dbReference type="ARBA" id="ARBA00032062"/>
    </source>
</evidence>
<organism evidence="12 13">
    <name type="scientific">Thelonectria olida</name>
    <dbReference type="NCBI Taxonomy" id="1576542"/>
    <lineage>
        <taxon>Eukaryota</taxon>
        <taxon>Fungi</taxon>
        <taxon>Dikarya</taxon>
        <taxon>Ascomycota</taxon>
        <taxon>Pezizomycotina</taxon>
        <taxon>Sordariomycetes</taxon>
        <taxon>Hypocreomycetidae</taxon>
        <taxon>Hypocreales</taxon>
        <taxon>Nectriaceae</taxon>
        <taxon>Thelonectria</taxon>
    </lineage>
</organism>
<comment type="subcellular location">
    <subcellularLocation>
        <location evidence="1 11">Endoplasmic reticulum membrane</location>
        <topology evidence="1 11">Single-pass membrane protein</topology>
    </subcellularLocation>
    <subcellularLocation>
        <location evidence="2">Nucleus membrane</location>
        <topology evidence="2">Single-pass membrane protein</topology>
    </subcellularLocation>
</comment>
<keyword evidence="7 11" id="KW-0256">Endoplasmic reticulum</keyword>
<proteinExistence type="inferred from homology"/>
<dbReference type="GO" id="GO:0006488">
    <property type="term" value="P:dolichol-linked oligosaccharide biosynthetic process"/>
    <property type="evidence" value="ECO:0007669"/>
    <property type="project" value="InterPro"/>
</dbReference>
<feature type="transmembrane region" description="Helical" evidence="11">
    <location>
        <begin position="12"/>
        <end position="32"/>
    </location>
</feature>
<dbReference type="InterPro" id="IPR013969">
    <property type="entry name" value="Oligosacch_biosynth_Alg14"/>
</dbReference>
<keyword evidence="6 11" id="KW-0812">Transmembrane</keyword>
<comment type="caution">
    <text evidence="11">Lacks conserved residue(s) required for the propagation of feature annotation.</text>
</comment>
<evidence type="ECO:0000256" key="3">
    <source>
        <dbReference type="ARBA" id="ARBA00009731"/>
    </source>
</evidence>
<comment type="caution">
    <text evidence="12">The sequence shown here is derived from an EMBL/GenBank/DDBJ whole genome shotgun (WGS) entry which is preliminary data.</text>
</comment>
<dbReference type="PANTHER" id="PTHR12154">
    <property type="entry name" value="GLYCOSYL TRANSFERASE-RELATED"/>
    <property type="match status" value="1"/>
</dbReference>
<dbReference type="GO" id="GO:0004577">
    <property type="term" value="F:N-acetylglucosaminyldiphosphodolichol N-acetylglucosaminyltransferase activity"/>
    <property type="evidence" value="ECO:0007669"/>
    <property type="project" value="TreeGrafter"/>
</dbReference>
<dbReference type="Proteomes" id="UP000777438">
    <property type="component" value="Unassembled WGS sequence"/>
</dbReference>
<accession>A0A9P8WDH0</accession>
<feature type="transmembrane region" description="Helical" evidence="11">
    <location>
        <begin position="203"/>
        <end position="222"/>
    </location>
</feature>
<feature type="transmembrane region" description="Helical" evidence="11">
    <location>
        <begin position="38"/>
        <end position="58"/>
    </location>
</feature>
<dbReference type="GO" id="GO:0043541">
    <property type="term" value="C:UDP-N-acetylglucosamine transferase complex"/>
    <property type="evidence" value="ECO:0007669"/>
    <property type="project" value="TreeGrafter"/>
</dbReference>
<comment type="similarity">
    <text evidence="3 11">Belongs to the ALG14 family.</text>
</comment>
<evidence type="ECO:0000256" key="7">
    <source>
        <dbReference type="ARBA" id="ARBA00022824"/>
    </source>
</evidence>
<dbReference type="GO" id="GO:0031965">
    <property type="term" value="C:nuclear membrane"/>
    <property type="evidence" value="ECO:0007669"/>
    <property type="project" value="UniProtKB-SubCell"/>
</dbReference>
<keyword evidence="9 11" id="KW-0472">Membrane</keyword>
<protein>
    <recommendedName>
        <fullName evidence="5 11">UDP-N-acetylglucosamine transferase subunit ALG14</fullName>
    </recommendedName>
    <alternativeName>
        <fullName evidence="10 11">Asparagine-linked glycosylation protein 14</fullName>
    </alternativeName>
</protein>
<dbReference type="PANTHER" id="PTHR12154:SF4">
    <property type="entry name" value="UDP-N-ACETYLGLUCOSAMINE TRANSFERASE SUBUNIT ALG14 HOMOLOG"/>
    <property type="match status" value="1"/>
</dbReference>
<evidence type="ECO:0000256" key="1">
    <source>
        <dbReference type="ARBA" id="ARBA00004389"/>
    </source>
</evidence>
<dbReference type="EMBL" id="JAGPYM010000003">
    <property type="protein sequence ID" value="KAH6896580.1"/>
    <property type="molecule type" value="Genomic_DNA"/>
</dbReference>
<dbReference type="Pfam" id="PF08660">
    <property type="entry name" value="Alg14"/>
    <property type="match status" value="1"/>
</dbReference>
<evidence type="ECO:0000256" key="8">
    <source>
        <dbReference type="ARBA" id="ARBA00022989"/>
    </source>
</evidence>
<evidence type="ECO:0000256" key="6">
    <source>
        <dbReference type="ARBA" id="ARBA00022692"/>
    </source>
</evidence>
<dbReference type="AlphaFoldDB" id="A0A9P8WDH0"/>
<name>A0A9P8WDH0_9HYPO</name>
<evidence type="ECO:0000256" key="11">
    <source>
        <dbReference type="RuleBase" id="RU362127"/>
    </source>
</evidence>